<feature type="region of interest" description="Disordered" evidence="1">
    <location>
        <begin position="577"/>
        <end position="676"/>
    </location>
</feature>
<dbReference type="EMBL" id="MLAK01000272">
    <property type="protein sequence ID" value="OHT15127.1"/>
    <property type="molecule type" value="Genomic_DNA"/>
</dbReference>
<dbReference type="PANTHER" id="PTHR45725:SF1">
    <property type="entry name" value="DISHEVELLED ASSOCIATED ACTIVATOR OF MORPHOGENESIS, ISOFORM D"/>
    <property type="match status" value="1"/>
</dbReference>
<sequence>MTFDMSNFYNLQMSIFKKLFAKKEPTPFLNPSTKQPFVGITHFYCDEDTDHDFKDPNKIHEIFEIYVKDSNPSREQLIEFSQYSNYSQKKFINERRNFYDTFPCPESIVENFEENLCCQYISLIIESFRKGPTSWIKKFIKKGGHNKILDFFQKMVQRYPKVMPLSAPDIHVHRFMLYLCSLLAEKIYTFNPIFKDNPQYPTSALIDLFFSLFQPIDYYANNYCLKILNHILTRIPKMGNKIVEVIESIEKSRGISDFFRLISSIEYSILNVYSKQLFGFIYSLTASISYYPAAKMYIGYRLYAADYLMIIIALTGFIEQEKAVNPSKELDDFFPIIYWAAEFIKDQKKIYDNYIGTALVNPRSIERSYLAMLPNNEFQNTLISMNTLLSGKPYFVSDSRSDLHVNRLFLEYAWLIGHKEKSTFIPTNYILSVMKMARLMMICLPDIHLVDLLKRAEILVHALKGNVKLNPIMDESIDWNQRSNFFSGDDFFGAFTLLVARQKFIPKEELNGPVCQTLTILLNSIVDVFSKSHGSKYFKALEKSSDYDSVINEEIDLDYYKVIRIDEDGVTIIEDTIDDSEEEEHEKDNSQNNKKDDKKKGESEINMIDLTKDVEEPEADDENENDDKNHLENNNLNPMPNFDGPPPPPPPPPPPMPGSGPGSGPPKKPNPKPPVKTRQLFWTKIPDMVAITTLWKDIDDSKVKLGLEDLLELFIAPDITKKPSKANDGSSNNEKAKPQKKTIMQSAEKYKNISIMLRRLGVSPEVVFERIQNVDTSLSESDLLAIKDNLPTTDDLAPYHLLKDPDLSLLDPPDLYLYLISKFPLYNESLDLIQLNFEARGEIDEYRKKLNSFKKACEQLENSESLKFVLTILLRIGNILNGGGPRGGAYGFKLSAISKVINSRAAMPGETLLSYLIRILEAKYPSSLIITEELSSVPEAVNVDLKHIRNQLMPLKCRIDSIHISSQKANDNFKKIANELMENVGNSLNEAIEMITICEEEATKLIQFFGEDKDTSFNDFFGYVATFLNDFVTVKVQIDEKRAEEEKRLREDEERRRSRRNKFHPENHEQQRGFMDELFNQIKSGKIKKID</sequence>
<keyword evidence="4" id="KW-1185">Reference proteome</keyword>
<protein>
    <recommendedName>
        <fullName evidence="2">FH2 domain-containing protein</fullName>
    </recommendedName>
</protein>
<reference evidence="3" key="1">
    <citation type="submission" date="2016-10" db="EMBL/GenBank/DDBJ databases">
        <authorList>
            <person name="Benchimol M."/>
            <person name="Almeida L.G."/>
            <person name="Vasconcelos A.T."/>
            <person name="Perreira-Neves A."/>
            <person name="Rosa I.A."/>
            <person name="Tasca T."/>
            <person name="Bogo M.R."/>
            <person name="de Souza W."/>
        </authorList>
    </citation>
    <scope>NUCLEOTIDE SEQUENCE [LARGE SCALE GENOMIC DNA]</scope>
    <source>
        <strain evidence="3">K</strain>
    </source>
</reference>
<evidence type="ECO:0000313" key="4">
    <source>
        <dbReference type="Proteomes" id="UP000179807"/>
    </source>
</evidence>
<dbReference type="RefSeq" id="XP_068368263.1">
    <property type="nucleotide sequence ID" value="XM_068497852.1"/>
</dbReference>
<proteinExistence type="predicted"/>
<name>A0A1J4KV68_9EUKA</name>
<dbReference type="Pfam" id="PF02181">
    <property type="entry name" value="FH2"/>
    <property type="match status" value="1"/>
</dbReference>
<feature type="compositionally biased region" description="Pro residues" evidence="1">
    <location>
        <begin position="643"/>
        <end position="674"/>
    </location>
</feature>
<feature type="compositionally biased region" description="Basic and acidic residues" evidence="1">
    <location>
        <begin position="1043"/>
        <end position="1056"/>
    </location>
</feature>
<dbReference type="InterPro" id="IPR016024">
    <property type="entry name" value="ARM-type_fold"/>
</dbReference>
<dbReference type="InterPro" id="IPR015425">
    <property type="entry name" value="FH2_Formin"/>
</dbReference>
<dbReference type="PROSITE" id="PS51444">
    <property type="entry name" value="FH2"/>
    <property type="match status" value="1"/>
</dbReference>
<dbReference type="InterPro" id="IPR042201">
    <property type="entry name" value="FH2_Formin_sf"/>
</dbReference>
<feature type="compositionally biased region" description="Acidic residues" evidence="1">
    <location>
        <begin position="615"/>
        <end position="625"/>
    </location>
</feature>
<gene>
    <name evidence="3" type="ORF">TRFO_14490</name>
</gene>
<feature type="region of interest" description="Disordered" evidence="1">
    <location>
        <begin position="1043"/>
        <end position="1075"/>
    </location>
</feature>
<dbReference type="SMART" id="SM00498">
    <property type="entry name" value="FH2"/>
    <property type="match status" value="1"/>
</dbReference>
<organism evidence="3 4">
    <name type="scientific">Tritrichomonas foetus</name>
    <dbReference type="NCBI Taxonomy" id="1144522"/>
    <lineage>
        <taxon>Eukaryota</taxon>
        <taxon>Metamonada</taxon>
        <taxon>Parabasalia</taxon>
        <taxon>Tritrichomonadida</taxon>
        <taxon>Tritrichomonadidae</taxon>
        <taxon>Tritrichomonas</taxon>
    </lineage>
</organism>
<evidence type="ECO:0000313" key="3">
    <source>
        <dbReference type="EMBL" id="OHT15127.1"/>
    </source>
</evidence>
<evidence type="ECO:0000256" key="1">
    <source>
        <dbReference type="SAM" id="MobiDB-lite"/>
    </source>
</evidence>
<feature type="compositionally biased region" description="Low complexity" evidence="1">
    <location>
        <begin position="632"/>
        <end position="642"/>
    </location>
</feature>
<feature type="domain" description="FH2" evidence="2">
    <location>
        <begin position="667"/>
        <end position="1057"/>
    </location>
</feature>
<feature type="compositionally biased region" description="Basic and acidic residues" evidence="1">
    <location>
        <begin position="586"/>
        <end position="603"/>
    </location>
</feature>
<dbReference type="VEuPathDB" id="TrichDB:TRFO_14490"/>
<dbReference type="SUPFAM" id="SSF101447">
    <property type="entry name" value="Formin homology 2 domain (FH2 domain)"/>
    <property type="match status" value="1"/>
</dbReference>
<comment type="caution">
    <text evidence="3">The sequence shown here is derived from an EMBL/GenBank/DDBJ whole genome shotgun (WGS) entry which is preliminary data.</text>
</comment>
<dbReference type="PANTHER" id="PTHR45725">
    <property type="entry name" value="FORMIN HOMOLOGY 2 FAMILY MEMBER"/>
    <property type="match status" value="1"/>
</dbReference>
<evidence type="ECO:0000259" key="2">
    <source>
        <dbReference type="PROSITE" id="PS51444"/>
    </source>
</evidence>
<dbReference type="AlphaFoldDB" id="A0A1J4KV68"/>
<dbReference type="InterPro" id="IPR051425">
    <property type="entry name" value="Formin_Homology"/>
</dbReference>
<accession>A0A1J4KV68</accession>
<dbReference type="GeneID" id="94832556"/>
<feature type="region of interest" description="Disordered" evidence="1">
    <location>
        <begin position="721"/>
        <end position="741"/>
    </location>
</feature>
<feature type="compositionally biased region" description="Basic and acidic residues" evidence="1">
    <location>
        <begin position="1063"/>
        <end position="1075"/>
    </location>
</feature>
<dbReference type="OrthoDB" id="1668162at2759"/>
<dbReference type="Gene3D" id="1.20.58.2220">
    <property type="entry name" value="Formin, FH2 domain"/>
    <property type="match status" value="1"/>
</dbReference>
<dbReference type="Proteomes" id="UP000179807">
    <property type="component" value="Unassembled WGS sequence"/>
</dbReference>
<dbReference type="SUPFAM" id="SSF48371">
    <property type="entry name" value="ARM repeat"/>
    <property type="match status" value="1"/>
</dbReference>